<evidence type="ECO:0000256" key="2">
    <source>
        <dbReference type="ARBA" id="ARBA00023015"/>
    </source>
</evidence>
<protein>
    <submittedName>
        <fullName evidence="6">Putative LysR family transcriptional regulator</fullName>
    </submittedName>
</protein>
<dbReference type="CDD" id="cd08422">
    <property type="entry name" value="PBP2_CrgA_like"/>
    <property type="match status" value="1"/>
</dbReference>
<dbReference type="InterPro" id="IPR005119">
    <property type="entry name" value="LysR_subst-bd"/>
</dbReference>
<dbReference type="GO" id="GO:0006351">
    <property type="term" value="P:DNA-templated transcription"/>
    <property type="evidence" value="ECO:0007669"/>
    <property type="project" value="TreeGrafter"/>
</dbReference>
<dbReference type="PANTHER" id="PTHR30537">
    <property type="entry name" value="HTH-TYPE TRANSCRIPTIONAL REGULATOR"/>
    <property type="match status" value="1"/>
</dbReference>
<dbReference type="InterPro" id="IPR036388">
    <property type="entry name" value="WH-like_DNA-bd_sf"/>
</dbReference>
<dbReference type="InterPro" id="IPR036390">
    <property type="entry name" value="WH_DNA-bd_sf"/>
</dbReference>
<dbReference type="Gene3D" id="1.10.10.10">
    <property type="entry name" value="Winged helix-like DNA-binding domain superfamily/Winged helix DNA-binding domain"/>
    <property type="match status" value="1"/>
</dbReference>
<dbReference type="InterPro" id="IPR058163">
    <property type="entry name" value="LysR-type_TF_proteobact-type"/>
</dbReference>
<reference evidence="6 7" key="1">
    <citation type="journal article" date="2013" name="Genome Announc.">
        <title>Complete Genome Sequence of the Carbazole Degrader Pseudomonas resinovorans Strain CA10 (NBRC 106553).</title>
        <authorList>
            <person name="Shintani M."/>
            <person name="Hosoyama A."/>
            <person name="Ohji S."/>
            <person name="Tsuchikane K."/>
            <person name="Takarada H."/>
            <person name="Yamazoe A."/>
            <person name="Fujita N."/>
            <person name="Nojiri H."/>
        </authorList>
    </citation>
    <scope>NUCLEOTIDE SEQUENCE [LARGE SCALE GENOMIC DNA]</scope>
    <source>
        <strain evidence="6 7">NBRC 106553</strain>
    </source>
</reference>
<keyword evidence="7" id="KW-1185">Reference proteome</keyword>
<dbReference type="PRINTS" id="PR00039">
    <property type="entry name" value="HTHLYSR"/>
</dbReference>
<dbReference type="Pfam" id="PF03466">
    <property type="entry name" value="LysR_substrate"/>
    <property type="match status" value="1"/>
</dbReference>
<dbReference type="Gene3D" id="3.40.190.290">
    <property type="match status" value="1"/>
</dbReference>
<comment type="similarity">
    <text evidence="1">Belongs to the LysR transcriptional regulatory family.</text>
</comment>
<keyword evidence="4" id="KW-0804">Transcription</keyword>
<dbReference type="RefSeq" id="WP_016493752.1">
    <property type="nucleotide sequence ID" value="NC_021499.1"/>
</dbReference>
<dbReference type="KEGG" id="pre:PCA10_38830"/>
<dbReference type="GO" id="GO:0003700">
    <property type="term" value="F:DNA-binding transcription factor activity"/>
    <property type="evidence" value="ECO:0007669"/>
    <property type="project" value="InterPro"/>
</dbReference>
<dbReference type="AlphaFoldDB" id="S6ALH0"/>
<dbReference type="PROSITE" id="PS50931">
    <property type="entry name" value="HTH_LYSR"/>
    <property type="match status" value="1"/>
</dbReference>
<dbReference type="InterPro" id="IPR000847">
    <property type="entry name" value="LysR_HTH_N"/>
</dbReference>
<dbReference type="eggNOG" id="COG0583">
    <property type="taxonomic scope" value="Bacteria"/>
</dbReference>
<dbReference type="SUPFAM" id="SSF53850">
    <property type="entry name" value="Periplasmic binding protein-like II"/>
    <property type="match status" value="1"/>
</dbReference>
<evidence type="ECO:0000256" key="3">
    <source>
        <dbReference type="ARBA" id="ARBA00023125"/>
    </source>
</evidence>
<evidence type="ECO:0000256" key="1">
    <source>
        <dbReference type="ARBA" id="ARBA00009437"/>
    </source>
</evidence>
<dbReference type="Pfam" id="PF00126">
    <property type="entry name" value="HTH_1"/>
    <property type="match status" value="1"/>
</dbReference>
<dbReference type="GO" id="GO:0043565">
    <property type="term" value="F:sequence-specific DNA binding"/>
    <property type="evidence" value="ECO:0007669"/>
    <property type="project" value="TreeGrafter"/>
</dbReference>
<evidence type="ECO:0000313" key="6">
    <source>
        <dbReference type="EMBL" id="BAN49615.1"/>
    </source>
</evidence>
<organism evidence="6 7">
    <name type="scientific">Metapseudomonas resinovorans NBRC 106553</name>
    <dbReference type="NCBI Taxonomy" id="1245471"/>
    <lineage>
        <taxon>Bacteria</taxon>
        <taxon>Pseudomonadati</taxon>
        <taxon>Pseudomonadota</taxon>
        <taxon>Gammaproteobacteria</taxon>
        <taxon>Pseudomonadales</taxon>
        <taxon>Pseudomonadaceae</taxon>
        <taxon>Metapseudomonas</taxon>
    </lineage>
</organism>
<dbReference type="PANTHER" id="PTHR30537:SF5">
    <property type="entry name" value="HTH-TYPE TRANSCRIPTIONAL ACTIVATOR TTDR-RELATED"/>
    <property type="match status" value="1"/>
</dbReference>
<evidence type="ECO:0000259" key="5">
    <source>
        <dbReference type="PROSITE" id="PS50931"/>
    </source>
</evidence>
<dbReference type="FunFam" id="1.10.10.10:FF:000001">
    <property type="entry name" value="LysR family transcriptional regulator"/>
    <property type="match status" value="1"/>
</dbReference>
<accession>S6ALH0</accession>
<dbReference type="OrthoDB" id="9786526at2"/>
<sequence>MDRLTALGMFVAAAEQGNFSRAAEQLGTTPSSLTKAVAQLEEGLGAKLFERTTRRMSLTEAGHIYLEGARQALMQLQLAGEGVEQLQHELRGSLRITAPPSFAPAFLNAVCCRFLREHRHVHLEVDLSDTYVDLVDGGYDLALRDGPTDLPGVIAQPLVENRITLCASPAYLAERGGDVTLDNYQQYDWLILRHPLLNRHFWWVSRGGERIRLNQPAPRLASDNYDFLLACLLDGQGLQFIPQWSAAPYLASGELVEVMPEYWREPSGFGPMVYVLYLTHRRNTRKVKVFIEYLKEHWRENQFASPGGEPGAQSA</sequence>
<dbReference type="HOGENOM" id="CLU_039613_16_1_6"/>
<dbReference type="EMBL" id="AP013068">
    <property type="protein sequence ID" value="BAN49615.1"/>
    <property type="molecule type" value="Genomic_DNA"/>
</dbReference>
<dbReference type="Proteomes" id="UP000015503">
    <property type="component" value="Chromosome"/>
</dbReference>
<dbReference type="SUPFAM" id="SSF46785">
    <property type="entry name" value="Winged helix' DNA-binding domain"/>
    <property type="match status" value="1"/>
</dbReference>
<proteinExistence type="inferred from homology"/>
<dbReference type="PATRIC" id="fig|1245471.3.peg.3924"/>
<feature type="domain" description="HTH lysR-type" evidence="5">
    <location>
        <begin position="1"/>
        <end position="59"/>
    </location>
</feature>
<keyword evidence="3" id="KW-0238">DNA-binding</keyword>
<evidence type="ECO:0000313" key="7">
    <source>
        <dbReference type="Proteomes" id="UP000015503"/>
    </source>
</evidence>
<keyword evidence="2" id="KW-0805">Transcription regulation</keyword>
<evidence type="ECO:0000256" key="4">
    <source>
        <dbReference type="ARBA" id="ARBA00023163"/>
    </source>
</evidence>
<name>S6ALH0_METRE</name>
<dbReference type="STRING" id="1245471.PCA10_38830"/>
<gene>
    <name evidence="6" type="ORF">PCA10_38830</name>
</gene>